<dbReference type="GO" id="GO:0016052">
    <property type="term" value="P:carbohydrate catabolic process"/>
    <property type="evidence" value="ECO:0007669"/>
    <property type="project" value="TreeGrafter"/>
</dbReference>
<comment type="similarity">
    <text evidence="1">Belongs to the glycosyl hydrolase 25 family.</text>
</comment>
<dbReference type="PANTHER" id="PTHR34135">
    <property type="entry name" value="LYSOZYME"/>
    <property type="match status" value="1"/>
</dbReference>
<organism evidence="4 5">
    <name type="scientific">Bittarella massiliensis</name>
    <name type="common">ex Durand et al. 2017</name>
    <dbReference type="NCBI Taxonomy" id="1720313"/>
    <lineage>
        <taxon>Bacteria</taxon>
        <taxon>Bacillati</taxon>
        <taxon>Bacillota</taxon>
        <taxon>Clostridia</taxon>
        <taxon>Eubacteriales</taxon>
        <taxon>Oscillospiraceae</taxon>
        <taxon>Bittarella (ex Durand et al. 2017)</taxon>
    </lineage>
</organism>
<dbReference type="RefSeq" id="WP_256135822.1">
    <property type="nucleotide sequence ID" value="NZ_JANGAB010000002.1"/>
</dbReference>
<dbReference type="InterPro" id="IPR018392">
    <property type="entry name" value="LysM"/>
</dbReference>
<dbReference type="EMBL" id="JANGAB010000002">
    <property type="protein sequence ID" value="MCQ4949132.1"/>
    <property type="molecule type" value="Genomic_DNA"/>
</dbReference>
<dbReference type="GO" id="GO:0009253">
    <property type="term" value="P:peptidoglycan catabolic process"/>
    <property type="evidence" value="ECO:0007669"/>
    <property type="project" value="InterPro"/>
</dbReference>
<dbReference type="SUPFAM" id="SSF51445">
    <property type="entry name" value="(Trans)glycosidases"/>
    <property type="match status" value="1"/>
</dbReference>
<dbReference type="Gene3D" id="3.10.350.10">
    <property type="entry name" value="LysM domain"/>
    <property type="match status" value="2"/>
</dbReference>
<reference evidence="4" key="1">
    <citation type="submission" date="2022-06" db="EMBL/GenBank/DDBJ databases">
        <title>Isolation of gut microbiota from human fecal samples.</title>
        <authorList>
            <person name="Pamer E.G."/>
            <person name="Barat B."/>
            <person name="Waligurski E."/>
            <person name="Medina S."/>
            <person name="Paddock L."/>
            <person name="Mostad J."/>
        </authorList>
    </citation>
    <scope>NUCLEOTIDE SEQUENCE</scope>
    <source>
        <strain evidence="4">DFI.7.96</strain>
    </source>
</reference>
<feature type="region of interest" description="Disordered" evidence="2">
    <location>
        <begin position="209"/>
        <end position="235"/>
    </location>
</feature>
<dbReference type="GO" id="GO:0016998">
    <property type="term" value="P:cell wall macromolecule catabolic process"/>
    <property type="evidence" value="ECO:0007669"/>
    <property type="project" value="InterPro"/>
</dbReference>
<evidence type="ECO:0000256" key="2">
    <source>
        <dbReference type="SAM" id="MobiDB-lite"/>
    </source>
</evidence>
<dbReference type="InterPro" id="IPR036779">
    <property type="entry name" value="LysM_dom_sf"/>
</dbReference>
<dbReference type="Gene3D" id="3.20.20.80">
    <property type="entry name" value="Glycosidases"/>
    <property type="match status" value="1"/>
</dbReference>
<name>A0AAW5KB29_9FIRM</name>
<protein>
    <submittedName>
        <fullName evidence="4">LysM peptidoglycan-binding domain-containing protein</fullName>
    </submittedName>
</protein>
<proteinExistence type="inferred from homology"/>
<dbReference type="CDD" id="cd06414">
    <property type="entry name" value="GH25_LytC-like"/>
    <property type="match status" value="1"/>
</dbReference>
<evidence type="ECO:0000313" key="4">
    <source>
        <dbReference type="EMBL" id="MCQ4949132.1"/>
    </source>
</evidence>
<dbReference type="PROSITE" id="PS51904">
    <property type="entry name" value="GLYCOSYL_HYDROL_F25_2"/>
    <property type="match status" value="1"/>
</dbReference>
<dbReference type="Pfam" id="PF01183">
    <property type="entry name" value="Glyco_hydro_25"/>
    <property type="match status" value="1"/>
</dbReference>
<accession>A0AAW5KB29</accession>
<evidence type="ECO:0000259" key="3">
    <source>
        <dbReference type="PROSITE" id="PS51782"/>
    </source>
</evidence>
<feature type="compositionally biased region" description="Gly residues" evidence="2">
    <location>
        <begin position="209"/>
        <end position="219"/>
    </location>
</feature>
<evidence type="ECO:0000313" key="5">
    <source>
        <dbReference type="Proteomes" id="UP001205063"/>
    </source>
</evidence>
<dbReference type="Proteomes" id="UP001205063">
    <property type="component" value="Unassembled WGS sequence"/>
</dbReference>
<dbReference type="SUPFAM" id="SSF54106">
    <property type="entry name" value="LysM domain"/>
    <property type="match status" value="2"/>
</dbReference>
<evidence type="ECO:0000256" key="1">
    <source>
        <dbReference type="ARBA" id="ARBA00010646"/>
    </source>
</evidence>
<sequence>MEFKGIDVSRHQGSIDWEKVKSSGVQFALLRAGYGSDREGQDDARFLQNVAGCEAAGLPWGAYLYSYAMSIEEAESEAAHLLRLLRGKKPSYPIVIDMEDADGYKAKRGGIGRQLATDIVKTVCARLEGAGYYAMWYANRDWYLNRLCADQLAKYDFWLAHWGVEGPSLPCGIWQHTSDGAVPGIAGRVDCDIAYKDYPAIIQAAGLNGRGQGGEGESGGGEEGEAERPLVPSRPVEDRTYTVQKGDTLWGIAQTYGTTVAALAERNGLANPDRIYPGQVIQIGGQASVVGKTYTVRKGDSLWAIAARELGSGGRYGEIKAANGLSGDTIYPGQVLDIPR</sequence>
<feature type="domain" description="LysM" evidence="3">
    <location>
        <begin position="239"/>
        <end position="283"/>
    </location>
</feature>
<gene>
    <name evidence="4" type="ORF">NE646_05560</name>
</gene>
<dbReference type="PROSITE" id="PS51782">
    <property type="entry name" value="LYSM"/>
    <property type="match status" value="2"/>
</dbReference>
<dbReference type="Pfam" id="PF01476">
    <property type="entry name" value="LysM"/>
    <property type="match status" value="2"/>
</dbReference>
<dbReference type="CDD" id="cd00118">
    <property type="entry name" value="LysM"/>
    <property type="match status" value="2"/>
</dbReference>
<dbReference type="PANTHER" id="PTHR34135:SF2">
    <property type="entry name" value="LYSOZYME"/>
    <property type="match status" value="1"/>
</dbReference>
<feature type="domain" description="LysM" evidence="3">
    <location>
        <begin position="292"/>
        <end position="338"/>
    </location>
</feature>
<dbReference type="SMART" id="SM00257">
    <property type="entry name" value="LysM"/>
    <property type="match status" value="2"/>
</dbReference>
<dbReference type="InterPro" id="IPR017853">
    <property type="entry name" value="GH"/>
</dbReference>
<dbReference type="InterPro" id="IPR002053">
    <property type="entry name" value="Glyco_hydro_25"/>
</dbReference>
<comment type="caution">
    <text evidence="4">The sequence shown here is derived from an EMBL/GenBank/DDBJ whole genome shotgun (WGS) entry which is preliminary data.</text>
</comment>
<dbReference type="GO" id="GO:0003796">
    <property type="term" value="F:lysozyme activity"/>
    <property type="evidence" value="ECO:0007669"/>
    <property type="project" value="InterPro"/>
</dbReference>
<dbReference type="AlphaFoldDB" id="A0AAW5KB29"/>